<dbReference type="Gene3D" id="3.60.10.10">
    <property type="entry name" value="Endonuclease/exonuclease/phosphatase"/>
    <property type="match status" value="1"/>
</dbReference>
<proteinExistence type="predicted"/>
<comment type="caution">
    <text evidence="1">The sequence shown here is derived from an EMBL/GenBank/DDBJ whole genome shotgun (WGS) entry which is preliminary data.</text>
</comment>
<dbReference type="EMBL" id="CAKOGP040002467">
    <property type="protein sequence ID" value="CAJ1970117.1"/>
    <property type="molecule type" value="Genomic_DNA"/>
</dbReference>
<dbReference type="Proteomes" id="UP001295423">
    <property type="component" value="Unassembled WGS sequence"/>
</dbReference>
<keyword evidence="2" id="KW-1185">Reference proteome</keyword>
<name>A0AAD2GD84_9STRA</name>
<evidence type="ECO:0000313" key="2">
    <source>
        <dbReference type="Proteomes" id="UP001295423"/>
    </source>
</evidence>
<reference evidence="1" key="1">
    <citation type="submission" date="2023-08" db="EMBL/GenBank/DDBJ databases">
        <authorList>
            <person name="Audoor S."/>
            <person name="Bilcke G."/>
        </authorList>
    </citation>
    <scope>NUCLEOTIDE SEQUENCE</scope>
</reference>
<dbReference type="SUPFAM" id="SSF56219">
    <property type="entry name" value="DNase I-like"/>
    <property type="match status" value="1"/>
</dbReference>
<evidence type="ECO:0000313" key="1">
    <source>
        <dbReference type="EMBL" id="CAJ1970117.1"/>
    </source>
</evidence>
<accession>A0AAD2GD84</accession>
<evidence type="ECO:0008006" key="3">
    <source>
        <dbReference type="Google" id="ProtNLM"/>
    </source>
</evidence>
<organism evidence="1 2">
    <name type="scientific">Cylindrotheca closterium</name>
    <dbReference type="NCBI Taxonomy" id="2856"/>
    <lineage>
        <taxon>Eukaryota</taxon>
        <taxon>Sar</taxon>
        <taxon>Stramenopiles</taxon>
        <taxon>Ochrophyta</taxon>
        <taxon>Bacillariophyta</taxon>
        <taxon>Bacillariophyceae</taxon>
        <taxon>Bacillariophycidae</taxon>
        <taxon>Bacillariales</taxon>
        <taxon>Bacillariaceae</taxon>
        <taxon>Cylindrotheca</taxon>
    </lineage>
</organism>
<sequence length="385" mass="44029">MNKVGTALLAETNTHWPSLPEGHNWNDRMRQVGPKGYYSATAHNENRARPIASCSQYGGCVATVLNSVAHRAKSGGRDPSKLGRWAYVRLRGKKFDMPSSDNQVNEAANASCSRFSKDLVVVSAYRPNPPGKGESTVWAQHRSFFRSQGRQRDPREAFMVDLLRAITQWRDEGCEVIVGVDANEDVSSYQDSSFRQRLRSIGLEEAILQCHPSQTAATQHRNKRGRPIDGIFATSGVVVKAGGYYNFDEFFACDHRGLWMDIDLEQTLGSYRPEKTPYKPRKLTMLDTAAVRRYLRLVHQGYDVYSIPLRLEQLHRQLTLNSGIMTEKMGRQYNCLHKQMYDIRRNAETRCRRVTNGAVPWSPQIQNFWDRQSLWKLLLKGRKQC</sequence>
<dbReference type="InterPro" id="IPR036691">
    <property type="entry name" value="Endo/exonu/phosph_ase_sf"/>
</dbReference>
<protein>
    <recommendedName>
        <fullName evidence="3">Endonuclease/exonuclease/phosphatase domain-containing protein</fullName>
    </recommendedName>
</protein>
<dbReference type="AlphaFoldDB" id="A0AAD2GD84"/>
<gene>
    <name evidence="1" type="ORF">CYCCA115_LOCUS24140</name>
</gene>